<sequence length="46" mass="5224">MPIMIDRRAIMIARTVRPISTIDRFVAGPQSNSRNHRPVGLRLRGP</sequence>
<dbReference type="KEGG" id="rpy:Y013_04245"/>
<gene>
    <name evidence="2" type="ORF">Y013_04245</name>
</gene>
<dbReference type="Proteomes" id="UP000018781">
    <property type="component" value="Chromosome"/>
</dbReference>
<protein>
    <submittedName>
        <fullName evidence="2">Uncharacterized protein</fullName>
    </submittedName>
</protein>
<evidence type="ECO:0000256" key="1">
    <source>
        <dbReference type="SAM" id="MobiDB-lite"/>
    </source>
</evidence>
<reference evidence="2 3" key="1">
    <citation type="journal article" date="2014" name="Genome Announc.">
        <title>Complete Genome of Rhodococcus pyridinivorans SB3094, a Methyl-Ethyl-Ketone-Degrading Bacterium Used for Bioaugmentation.</title>
        <authorList>
            <person name="Dueholm M.S."/>
            <person name="Albertsen M."/>
            <person name="D'Imperio S."/>
            <person name="Tale V.P."/>
            <person name="Lewis D."/>
            <person name="Nielsen P.H."/>
            <person name="Nielsen J.L."/>
        </authorList>
    </citation>
    <scope>NUCLEOTIDE SEQUENCE [LARGE SCALE GENOMIC DNA]</scope>
    <source>
        <strain evidence="2 3">SB3094</strain>
    </source>
</reference>
<proteinExistence type="predicted"/>
<feature type="region of interest" description="Disordered" evidence="1">
    <location>
        <begin position="27"/>
        <end position="46"/>
    </location>
</feature>
<feature type="compositionally biased region" description="Basic residues" evidence="1">
    <location>
        <begin position="34"/>
        <end position="46"/>
    </location>
</feature>
<organism evidence="2 3">
    <name type="scientific">Rhodococcus pyridinivorans SB3094</name>
    <dbReference type="NCBI Taxonomy" id="1435356"/>
    <lineage>
        <taxon>Bacteria</taxon>
        <taxon>Bacillati</taxon>
        <taxon>Actinomycetota</taxon>
        <taxon>Actinomycetes</taxon>
        <taxon>Mycobacteriales</taxon>
        <taxon>Nocardiaceae</taxon>
        <taxon>Rhodococcus</taxon>
    </lineage>
</organism>
<evidence type="ECO:0000313" key="2">
    <source>
        <dbReference type="EMBL" id="AHD23618.1"/>
    </source>
</evidence>
<accession>V9XMJ4</accession>
<dbReference type="HOGENOM" id="CLU_3188374_0_0_11"/>
<name>V9XMJ4_9NOCA</name>
<dbReference type="EMBL" id="CP006996">
    <property type="protein sequence ID" value="AHD23618.1"/>
    <property type="molecule type" value="Genomic_DNA"/>
</dbReference>
<dbReference type="AlphaFoldDB" id="V9XMJ4"/>
<evidence type="ECO:0000313" key="3">
    <source>
        <dbReference type="Proteomes" id="UP000018781"/>
    </source>
</evidence>